<dbReference type="Proteomes" id="UP000827986">
    <property type="component" value="Unassembled WGS sequence"/>
</dbReference>
<keyword evidence="1" id="KW-1133">Transmembrane helix</keyword>
<organism evidence="2 3">
    <name type="scientific">Mauremys mutica</name>
    <name type="common">yellowpond turtle</name>
    <dbReference type="NCBI Taxonomy" id="74926"/>
    <lineage>
        <taxon>Eukaryota</taxon>
        <taxon>Metazoa</taxon>
        <taxon>Chordata</taxon>
        <taxon>Craniata</taxon>
        <taxon>Vertebrata</taxon>
        <taxon>Euteleostomi</taxon>
        <taxon>Archelosauria</taxon>
        <taxon>Testudinata</taxon>
        <taxon>Testudines</taxon>
        <taxon>Cryptodira</taxon>
        <taxon>Durocryptodira</taxon>
        <taxon>Testudinoidea</taxon>
        <taxon>Geoemydidae</taxon>
        <taxon>Geoemydinae</taxon>
        <taxon>Mauremys</taxon>
    </lineage>
</organism>
<evidence type="ECO:0000313" key="2">
    <source>
        <dbReference type="EMBL" id="KAH1175688.1"/>
    </source>
</evidence>
<keyword evidence="1" id="KW-0812">Transmembrane</keyword>
<gene>
    <name evidence="2" type="ORF">KIL84_022213</name>
</gene>
<proteinExistence type="predicted"/>
<comment type="caution">
    <text evidence="2">The sequence shown here is derived from an EMBL/GenBank/DDBJ whole genome shotgun (WGS) entry which is preliminary data.</text>
</comment>
<protein>
    <submittedName>
        <fullName evidence="2">Uncharacterized protein</fullName>
    </submittedName>
</protein>
<keyword evidence="3" id="KW-1185">Reference proteome</keyword>
<evidence type="ECO:0000256" key="1">
    <source>
        <dbReference type="SAM" id="Phobius"/>
    </source>
</evidence>
<feature type="transmembrane region" description="Helical" evidence="1">
    <location>
        <begin position="20"/>
        <end position="43"/>
    </location>
</feature>
<evidence type="ECO:0000313" key="3">
    <source>
        <dbReference type="Proteomes" id="UP000827986"/>
    </source>
</evidence>
<dbReference type="EMBL" id="JAHDVG010000476">
    <property type="protein sequence ID" value="KAH1175688.1"/>
    <property type="molecule type" value="Genomic_DNA"/>
</dbReference>
<dbReference type="AlphaFoldDB" id="A0A9D3XA87"/>
<name>A0A9D3XA87_9SAUR</name>
<sequence>MPNSAVGQNVQVNFAVSPALLTMMWGGKFMSIFSPIGNLFFLIKQNFLRENQLSLNIFLNIKMPQNLRTNCFNLEKHFFFQPKAFEKNPNPLKLIKMLAEVFQVLVL</sequence>
<accession>A0A9D3XA87</accession>
<reference evidence="2" key="1">
    <citation type="submission" date="2021-09" db="EMBL/GenBank/DDBJ databases">
        <title>The genome of Mauremys mutica provides insights into the evolution of semi-aquatic lifestyle.</title>
        <authorList>
            <person name="Gong S."/>
            <person name="Gao Y."/>
        </authorList>
    </citation>
    <scope>NUCLEOTIDE SEQUENCE</scope>
    <source>
        <strain evidence="2">MM-2020</strain>
        <tissue evidence="2">Muscle</tissue>
    </source>
</reference>
<keyword evidence="1" id="KW-0472">Membrane</keyword>